<feature type="domain" description="IstB-like ATP-binding" evidence="1">
    <location>
        <begin position="94"/>
        <end position="298"/>
    </location>
</feature>
<proteinExistence type="predicted"/>
<dbReference type="PANTHER" id="PTHR30050">
    <property type="entry name" value="CHROMOSOMAL REPLICATION INITIATOR PROTEIN DNAA"/>
    <property type="match status" value="1"/>
</dbReference>
<dbReference type="GO" id="GO:0006260">
    <property type="term" value="P:DNA replication"/>
    <property type="evidence" value="ECO:0007669"/>
    <property type="project" value="TreeGrafter"/>
</dbReference>
<evidence type="ECO:0000313" key="3">
    <source>
        <dbReference type="Proteomes" id="UP000322917"/>
    </source>
</evidence>
<dbReference type="Proteomes" id="UP000322917">
    <property type="component" value="Unassembled WGS sequence"/>
</dbReference>
<protein>
    <submittedName>
        <fullName evidence="2">Primosomal protein DnaI</fullName>
    </submittedName>
</protein>
<dbReference type="InterPro" id="IPR027417">
    <property type="entry name" value="P-loop_NTPase"/>
</dbReference>
<accession>A0A1M6HQ86</accession>
<dbReference type="Gene3D" id="3.40.50.300">
    <property type="entry name" value="P-loop containing nucleotide triphosphate hydrolases"/>
    <property type="match status" value="1"/>
</dbReference>
<reference evidence="2 3" key="1">
    <citation type="submission" date="2016-11" db="EMBL/GenBank/DDBJ databases">
        <authorList>
            <person name="Varghese N."/>
            <person name="Submissions S."/>
        </authorList>
    </citation>
    <scope>NUCLEOTIDE SEQUENCE [LARGE SCALE GENOMIC DNA]</scope>
    <source>
        <strain evidence="2 3">DSM 15287</strain>
    </source>
</reference>
<evidence type="ECO:0000259" key="1">
    <source>
        <dbReference type="Pfam" id="PF01695"/>
    </source>
</evidence>
<sequence>MDGIAEMIAAIAQKRNVTINTQTLRKRTEGRSIRGTYQLTETELERSREKILDVEAQQDICRGCNGKECRQTARGMIPVIEVSNGMAYEGVRICRHEQHRRQQERIDRLMKSAKVPAAYSRDTFSDYTVTADNAAAVKAAHWLIGDDRRGLFIEGPRGTGKTKLAAIIANEKAKAGQPVLFSSVPDLLSDIRATFDGGRTAAILQTVREAPCLVLDDLGAERMSEWVSEQLFSIINYRYNECLQTIITTNYTPHELMERMSIRGKDGDMDDLPGQRIMSRIYGMCERVGLYGDDYRTRGMAV</sequence>
<name>A0A1M6HQ86_9FIRM</name>
<dbReference type="AlphaFoldDB" id="A0A1M6HQ86"/>
<dbReference type="CDD" id="cd00009">
    <property type="entry name" value="AAA"/>
    <property type="match status" value="1"/>
</dbReference>
<dbReference type="InterPro" id="IPR002611">
    <property type="entry name" value="IstB_ATP-bd"/>
</dbReference>
<gene>
    <name evidence="2" type="ORF">SAMN02745170_02062</name>
</gene>
<dbReference type="EMBL" id="FQZD01000014">
    <property type="protein sequence ID" value="SHJ24358.1"/>
    <property type="molecule type" value="Genomic_DNA"/>
</dbReference>
<dbReference type="Pfam" id="PF01695">
    <property type="entry name" value="IstB_IS21"/>
    <property type="match status" value="1"/>
</dbReference>
<organism evidence="2 3">
    <name type="scientific">Propionispora hippei DSM 15287</name>
    <dbReference type="NCBI Taxonomy" id="1123003"/>
    <lineage>
        <taxon>Bacteria</taxon>
        <taxon>Bacillati</taxon>
        <taxon>Bacillota</taxon>
        <taxon>Negativicutes</taxon>
        <taxon>Selenomonadales</taxon>
        <taxon>Sporomusaceae</taxon>
        <taxon>Propionispora</taxon>
    </lineage>
</organism>
<dbReference type="SUPFAM" id="SSF52540">
    <property type="entry name" value="P-loop containing nucleoside triphosphate hydrolases"/>
    <property type="match status" value="1"/>
</dbReference>
<keyword evidence="3" id="KW-1185">Reference proteome</keyword>
<evidence type="ECO:0000313" key="2">
    <source>
        <dbReference type="EMBL" id="SHJ24358.1"/>
    </source>
</evidence>
<dbReference type="PANTHER" id="PTHR30050:SF4">
    <property type="entry name" value="ATP-BINDING PROTEIN RV3427C IN INSERTION SEQUENCE-RELATED"/>
    <property type="match status" value="1"/>
</dbReference>
<dbReference type="GO" id="GO:0005524">
    <property type="term" value="F:ATP binding"/>
    <property type="evidence" value="ECO:0007669"/>
    <property type="project" value="InterPro"/>
</dbReference>